<accession>A0A2A2H9N0</accession>
<dbReference type="OrthoDB" id="106876at2157"/>
<sequence length="307" mass="34377">MSLIMSYIGSNGCVMAGDKRRIGFFGDKEKREKLEEYLYSGAIQTDEELVKVAKEQEVTLKISDDARKIRSIADVVVGEVRFKTPFETKRKRIYGTTNGYIITELSGSDIKKVENGASSIVVFGNKVTKQMANEIIKKHWKSKASLENVESVFKKVMDEISGKTPSVSKDYDIIIKHSGMDKREAQKHLREILIKDVKELQKWREGLRQQLDTNAKSIQMASKIINEGEIGKVQSINGDKIGILLDKSVQALDMEWNVIAGPGGLIEMNTDDPSSVKIGDVAVIENENLCIRRTKCSLTCNVILCRS</sequence>
<evidence type="ECO:0000259" key="1">
    <source>
        <dbReference type="Pfam" id="PF09894"/>
    </source>
</evidence>
<name>A0A2A2H9N0_METBR</name>
<evidence type="ECO:0000313" key="4">
    <source>
        <dbReference type="Proteomes" id="UP000217784"/>
    </source>
</evidence>
<dbReference type="Proteomes" id="UP000217784">
    <property type="component" value="Unassembled WGS sequence"/>
</dbReference>
<dbReference type="InterPro" id="IPR057377">
    <property type="entry name" value="MJ0548_C"/>
</dbReference>
<dbReference type="Pfam" id="PF25274">
    <property type="entry name" value="MJ0548_C"/>
    <property type="match status" value="1"/>
</dbReference>
<evidence type="ECO:0000259" key="2">
    <source>
        <dbReference type="Pfam" id="PF25274"/>
    </source>
</evidence>
<protein>
    <recommendedName>
        <fullName evidence="5">DUF2121 domain-containing protein</fullName>
    </recommendedName>
</protein>
<dbReference type="EMBL" id="LMVM01000001">
    <property type="protein sequence ID" value="PAV06181.1"/>
    <property type="molecule type" value="Genomic_DNA"/>
</dbReference>
<dbReference type="AlphaFoldDB" id="A0A2A2H9N0"/>
<dbReference type="RefSeq" id="WP_069583131.1">
    <property type="nucleotide sequence ID" value="NZ_LMVM01000001.1"/>
</dbReference>
<gene>
    <name evidence="3" type="ORF">ASJ80_15225</name>
</gene>
<dbReference type="InterPro" id="IPR057262">
    <property type="entry name" value="MJ0548_N"/>
</dbReference>
<evidence type="ECO:0008006" key="5">
    <source>
        <dbReference type="Google" id="ProtNLM"/>
    </source>
</evidence>
<dbReference type="PIRSF" id="PIRSF019262">
    <property type="entry name" value="UCP019262"/>
    <property type="match status" value="1"/>
</dbReference>
<evidence type="ECO:0000313" key="3">
    <source>
        <dbReference type="EMBL" id="PAV06181.1"/>
    </source>
</evidence>
<keyword evidence="4" id="KW-1185">Reference proteome</keyword>
<dbReference type="InterPro" id="IPR016754">
    <property type="entry name" value="MJ0548-like"/>
</dbReference>
<dbReference type="Pfam" id="PF09894">
    <property type="entry name" value="MJ0548_N"/>
    <property type="match status" value="1"/>
</dbReference>
<reference evidence="3 4" key="1">
    <citation type="journal article" date="2017" name="BMC Genomics">
        <title>Genomic analysis of methanogenic archaea reveals a shift towards energy conservation.</title>
        <authorList>
            <person name="Gilmore S.P."/>
            <person name="Henske J.K."/>
            <person name="Sexton J.A."/>
            <person name="Solomon K.V."/>
            <person name="Seppala S."/>
            <person name="Yoo J.I."/>
            <person name="Huyett L.M."/>
            <person name="Pressman A."/>
            <person name="Cogan J.Z."/>
            <person name="Kivenson V."/>
            <person name="Peng X."/>
            <person name="Tan Y."/>
            <person name="Valentine D.L."/>
            <person name="O'Malley M.A."/>
        </authorList>
    </citation>
    <scope>NUCLEOTIDE SEQUENCE [LARGE SCALE GENOMIC DNA]</scope>
    <source>
        <strain evidence="3 4">M.o.H.</strain>
    </source>
</reference>
<feature type="domain" description="Connectase MJ0548-like N-terminal" evidence="1">
    <location>
        <begin position="1"/>
        <end position="198"/>
    </location>
</feature>
<organism evidence="3 4">
    <name type="scientific">Methanobacterium bryantii</name>
    <dbReference type="NCBI Taxonomy" id="2161"/>
    <lineage>
        <taxon>Archaea</taxon>
        <taxon>Methanobacteriati</taxon>
        <taxon>Methanobacteriota</taxon>
        <taxon>Methanomada group</taxon>
        <taxon>Methanobacteria</taxon>
        <taxon>Methanobacteriales</taxon>
        <taxon>Methanobacteriaceae</taxon>
        <taxon>Methanobacterium</taxon>
    </lineage>
</organism>
<comment type="caution">
    <text evidence="3">The sequence shown here is derived from an EMBL/GenBank/DDBJ whole genome shotgun (WGS) entry which is preliminary data.</text>
</comment>
<feature type="domain" description="Connectase MJ0548-like C-terminal" evidence="2">
    <location>
        <begin position="202"/>
        <end position="305"/>
    </location>
</feature>
<proteinExistence type="predicted"/>